<dbReference type="InterPro" id="IPR011009">
    <property type="entry name" value="Kinase-like_dom_sf"/>
</dbReference>
<evidence type="ECO:0000256" key="4">
    <source>
        <dbReference type="ARBA" id="ARBA00022840"/>
    </source>
</evidence>
<dbReference type="InterPro" id="IPR008271">
    <property type="entry name" value="Ser/Thr_kinase_AS"/>
</dbReference>
<evidence type="ECO:0000256" key="6">
    <source>
        <dbReference type="PROSITE-ProRule" id="PRU10141"/>
    </source>
</evidence>
<dbReference type="InterPro" id="IPR000719">
    <property type="entry name" value="Prot_kinase_dom"/>
</dbReference>
<dbReference type="InterPro" id="IPR016024">
    <property type="entry name" value="ARM-type_fold"/>
</dbReference>
<dbReference type="Proteomes" id="UP000326354">
    <property type="component" value="Chromosome"/>
</dbReference>
<dbReference type="PANTHER" id="PTHR43289">
    <property type="entry name" value="MITOGEN-ACTIVATED PROTEIN KINASE KINASE KINASE 20-RELATED"/>
    <property type="match status" value="1"/>
</dbReference>
<keyword evidence="2 6" id="KW-0547">Nucleotide-binding</keyword>
<dbReference type="PROSITE" id="PS00108">
    <property type="entry name" value="PROTEIN_KINASE_ST"/>
    <property type="match status" value="1"/>
</dbReference>
<dbReference type="Gene3D" id="1.10.510.10">
    <property type="entry name" value="Transferase(Phosphotransferase) domain 1"/>
    <property type="match status" value="1"/>
</dbReference>
<dbReference type="InterPro" id="IPR011990">
    <property type="entry name" value="TPR-like_helical_dom_sf"/>
</dbReference>
<dbReference type="PROSITE" id="PS00107">
    <property type="entry name" value="PROTEIN_KINASE_ATP"/>
    <property type="match status" value="1"/>
</dbReference>
<dbReference type="PROSITE" id="PS50011">
    <property type="entry name" value="PROTEIN_KINASE_DOM"/>
    <property type="match status" value="1"/>
</dbReference>
<dbReference type="SMART" id="SM00028">
    <property type="entry name" value="TPR"/>
    <property type="match status" value="4"/>
</dbReference>
<dbReference type="GO" id="GO:0005524">
    <property type="term" value="F:ATP binding"/>
    <property type="evidence" value="ECO:0007669"/>
    <property type="project" value="UniProtKB-UniRule"/>
</dbReference>
<keyword evidence="4 6" id="KW-0067">ATP-binding</keyword>
<evidence type="ECO:0000259" key="7">
    <source>
        <dbReference type="PROSITE" id="PS50011"/>
    </source>
</evidence>
<keyword evidence="5" id="KW-0802">TPR repeat</keyword>
<dbReference type="PROSITE" id="PS50005">
    <property type="entry name" value="TPR"/>
    <property type="match status" value="2"/>
</dbReference>
<feature type="binding site" evidence="6">
    <location>
        <position position="42"/>
    </location>
    <ligand>
        <name>ATP</name>
        <dbReference type="ChEBI" id="CHEBI:30616"/>
    </ligand>
</feature>
<sequence length="1346" mass="158361">MGSELLNKQWKNYIIIEEIGRGGMGVVYKAQQLSPQRVVAIKFSQANSSAKSNRRFLREMKVSAQLQHPGIPKVFDAGIENNHKYIVMEYISGHPLNVYLRKNALSQQQKIDIFLQLCATLDYAHRQGIVHRDIKPANIIIDHSGKPYVIDFGLAKQIDNEQFDLTKSGEIIGTPNYMAPEQISGKRSRIDHQVDIYALGAMLYEMLCGKLMIEGSNIFEVACRIQDGNYLALLEVNPELDKNLQVICNNATHHNKRYRYTTVKSLMNDVETFLCGGKVKNNYSLPTFLLLASSVGLLLMGVWFLFSHNRPQTIELSEKDKKRRQHFQKIVKALRNEAPLPGQDIQKLTPQQRFEVAKVLYQEQRYKESKKILTTLKKSEETTYYHGLIFYQRRQYKQAQASFQKLVTAKPQNAKYNYYLGICYLQQQFVPRALQCFLIAIKDFQDDISLLELIAKIYQQNNDVDKAEKYWKRCVELSPSVSKYMVALAKISLQKKKYYHAFTYLKKSFLLGYNPQAMELMQKIPYYEPRLRKMCFHTLMHESIIEREAKRPDFYTNLWIRLRKRYQQSYISWQEGTKNANASIKNFLIPIKNKELRYTVTKALSSLRYSKTFDKEMQKAFDSKKLSPQSVQFFLQIQKKLRNLRRRELRGHILYQLTYMQIHNSWHKLPRISTKQFLQMLRSKSNVFAQYLLVKGCLHSCGFRPLVQIATNNKENPILRILCCAILRENYLAAKIDIFSTLPNIQIKSDRQREFLQVVVAQNMYVRHEAKRKDTYYRYEDEKGTQLPLAEKKLLLFLLRQKSSRVALSAATSLHGLLGKSILRENPKVRDIIVSAIQSQDIHQCAFANYMFWGSLHLQKNEEYLPLYRKALLHPNNSIREIVLSYPRTFRYQIPNLLNEIDDCLQSSSDKVRLSALFMWTLSPNRKTVIFNHPVYKKNYASFTDVEHSFSVILFFTKLFGGIQKVKNPQAIMHALSFFKQLKQQLHTFPPLSQCTISYTLSMLGIHPTIAEISNKKDPYLLSYFIYQLHQELNISQEFQIPFIQKQSSGERKYMAQKFIHHKDNRIRMSALSTYIAFTSEKERHKWYNKAFSSQDIHLRKGVAQGFYLAVITFWTQNNKNHKFGQDLAEQSIDSLLYQNISRLENFIQHKKQKFPKKYEKIKKWITKAHTLDPKNDLYIFILALCESPDQKIEKITQAIQLDKQYRAGHLQDLYTLKLLDTLIAQGDDKTIYNHLQQIKITSPFLTTHIGKIFYTLKQYPQALEMYEKNFLIRSTEYSPFKEVFTQHLQIVRAYIQLNDLFMAKTMLEYMYQLYRRERWRYENISREEFLELVKGSHPDIMEQLK</sequence>
<feature type="domain" description="Protein kinase" evidence="7">
    <location>
        <begin position="13"/>
        <end position="274"/>
    </location>
</feature>
<evidence type="ECO:0000256" key="1">
    <source>
        <dbReference type="ARBA" id="ARBA00022679"/>
    </source>
</evidence>
<dbReference type="CDD" id="cd14014">
    <property type="entry name" value="STKc_PknB_like"/>
    <property type="match status" value="1"/>
</dbReference>
<keyword evidence="3 8" id="KW-0418">Kinase</keyword>
<accession>A0A5S9INY5</accession>
<feature type="repeat" description="TPR" evidence="5">
    <location>
        <begin position="448"/>
        <end position="481"/>
    </location>
</feature>
<dbReference type="OrthoDB" id="9788659at2"/>
<evidence type="ECO:0000313" key="8">
    <source>
        <dbReference type="EMBL" id="BBM85041.1"/>
    </source>
</evidence>
<dbReference type="EMBL" id="AP019860">
    <property type="protein sequence ID" value="BBM85041.1"/>
    <property type="molecule type" value="Genomic_DNA"/>
</dbReference>
<gene>
    <name evidence="8" type="ORF">UABAM_03404</name>
</gene>
<reference evidence="8 9" key="1">
    <citation type="submission" date="2019-08" db="EMBL/GenBank/DDBJ databases">
        <title>Complete genome sequence of Candidatus Uab amorphum.</title>
        <authorList>
            <person name="Shiratori T."/>
            <person name="Suzuki S."/>
            <person name="Kakizawa Y."/>
            <person name="Ishida K."/>
        </authorList>
    </citation>
    <scope>NUCLEOTIDE SEQUENCE [LARGE SCALE GENOMIC DNA]</scope>
    <source>
        <strain evidence="8 9">SRT547</strain>
    </source>
</reference>
<evidence type="ECO:0000256" key="2">
    <source>
        <dbReference type="ARBA" id="ARBA00022741"/>
    </source>
</evidence>
<dbReference type="Pfam" id="PF13181">
    <property type="entry name" value="TPR_8"/>
    <property type="match status" value="1"/>
</dbReference>
<dbReference type="SUPFAM" id="SSF48371">
    <property type="entry name" value="ARM repeat"/>
    <property type="match status" value="1"/>
</dbReference>
<dbReference type="InterPro" id="IPR017441">
    <property type="entry name" value="Protein_kinase_ATP_BS"/>
</dbReference>
<dbReference type="Pfam" id="PF13432">
    <property type="entry name" value="TPR_16"/>
    <property type="match status" value="1"/>
</dbReference>
<keyword evidence="1" id="KW-0808">Transferase</keyword>
<organism evidence="8 9">
    <name type="scientific">Uabimicrobium amorphum</name>
    <dbReference type="NCBI Taxonomy" id="2596890"/>
    <lineage>
        <taxon>Bacteria</taxon>
        <taxon>Pseudomonadati</taxon>
        <taxon>Planctomycetota</taxon>
        <taxon>Candidatus Uabimicrobiia</taxon>
        <taxon>Candidatus Uabimicrobiales</taxon>
        <taxon>Candidatus Uabimicrobiaceae</taxon>
        <taxon>Candidatus Uabimicrobium</taxon>
    </lineage>
</organism>
<dbReference type="SMART" id="SM00220">
    <property type="entry name" value="S_TKc"/>
    <property type="match status" value="1"/>
</dbReference>
<feature type="repeat" description="TPR" evidence="5">
    <location>
        <begin position="380"/>
        <end position="413"/>
    </location>
</feature>
<dbReference type="GO" id="GO:0004674">
    <property type="term" value="F:protein serine/threonine kinase activity"/>
    <property type="evidence" value="ECO:0007669"/>
    <property type="project" value="TreeGrafter"/>
</dbReference>
<dbReference type="KEGG" id="uam:UABAM_03404"/>
<dbReference type="PANTHER" id="PTHR43289:SF34">
    <property type="entry name" value="SERINE_THREONINE-PROTEIN KINASE YBDM-RELATED"/>
    <property type="match status" value="1"/>
</dbReference>
<evidence type="ECO:0000313" key="9">
    <source>
        <dbReference type="Proteomes" id="UP000326354"/>
    </source>
</evidence>
<name>A0A5S9INY5_UABAM</name>
<dbReference type="SUPFAM" id="SSF56112">
    <property type="entry name" value="Protein kinase-like (PK-like)"/>
    <property type="match status" value="1"/>
</dbReference>
<proteinExistence type="predicted"/>
<evidence type="ECO:0000256" key="5">
    <source>
        <dbReference type="PROSITE-ProRule" id="PRU00339"/>
    </source>
</evidence>
<keyword evidence="9" id="KW-1185">Reference proteome</keyword>
<evidence type="ECO:0000256" key="3">
    <source>
        <dbReference type="ARBA" id="ARBA00022777"/>
    </source>
</evidence>
<dbReference type="Pfam" id="PF00069">
    <property type="entry name" value="Pkinase"/>
    <property type="match status" value="1"/>
</dbReference>
<dbReference type="InterPro" id="IPR019734">
    <property type="entry name" value="TPR_rpt"/>
</dbReference>
<dbReference type="RefSeq" id="WP_151969163.1">
    <property type="nucleotide sequence ID" value="NZ_AP019860.1"/>
</dbReference>
<dbReference type="SUPFAM" id="SSF48452">
    <property type="entry name" value="TPR-like"/>
    <property type="match status" value="2"/>
</dbReference>
<protein>
    <submittedName>
        <fullName evidence="8">Protein kinase</fullName>
    </submittedName>
</protein>
<dbReference type="Gene3D" id="1.25.40.10">
    <property type="entry name" value="Tetratricopeptide repeat domain"/>
    <property type="match status" value="2"/>
</dbReference>